<name>A0A8D7A8C3_MUSAM</name>
<dbReference type="EMBL" id="HG996469">
    <property type="protein sequence ID" value="CAG1844697.1"/>
    <property type="molecule type" value="Genomic_DNA"/>
</dbReference>
<gene>
    <name evidence="1" type="ORF">GSMUA_144920.1</name>
</gene>
<proteinExistence type="predicted"/>
<accession>A0A8D7A8C3</accession>
<reference evidence="1" key="1">
    <citation type="submission" date="2021-03" db="EMBL/GenBank/DDBJ databases">
        <authorList>
            <consortium name="Genoscope - CEA"/>
            <person name="William W."/>
        </authorList>
    </citation>
    <scope>NUCLEOTIDE SEQUENCE</scope>
    <source>
        <strain evidence="1">Doubled-haploid Pahang</strain>
    </source>
</reference>
<sequence>MEPCIGISILLHGNLRLEEGHESSPELVDALPVADPSEYDRPVERPPLCVRLEVEATGDGVSTLVLVTKRRRRRGGGGGGRLLRDKESHGRNLLSFSVERCKTRMEN</sequence>
<dbReference type="AlphaFoldDB" id="A0A8D7A8C3"/>
<protein>
    <submittedName>
        <fullName evidence="1">(wild Malaysian banana) hypothetical protein</fullName>
    </submittedName>
</protein>
<organism evidence="1">
    <name type="scientific">Musa acuminata subsp. malaccensis</name>
    <name type="common">Wild banana</name>
    <name type="synonym">Musa malaccensis</name>
    <dbReference type="NCBI Taxonomy" id="214687"/>
    <lineage>
        <taxon>Eukaryota</taxon>
        <taxon>Viridiplantae</taxon>
        <taxon>Streptophyta</taxon>
        <taxon>Embryophyta</taxon>
        <taxon>Tracheophyta</taxon>
        <taxon>Spermatophyta</taxon>
        <taxon>Magnoliopsida</taxon>
        <taxon>Liliopsida</taxon>
        <taxon>Zingiberales</taxon>
        <taxon>Musaceae</taxon>
        <taxon>Musa</taxon>
    </lineage>
</organism>
<evidence type="ECO:0000313" key="1">
    <source>
        <dbReference type="EMBL" id="CAG1844697.1"/>
    </source>
</evidence>